<reference evidence="2" key="1">
    <citation type="submission" date="2022-04" db="EMBL/GenBank/DDBJ databases">
        <title>Evolutionary, genomic, and biogeographic characterization of Chryseobacterium nepalense represented by a plastic-degrading bacterium AC3.</title>
        <authorList>
            <person name="Yin Z."/>
            <person name="Liu X."/>
            <person name="Wang D."/>
            <person name="Xie Z."/>
        </authorList>
    </citation>
    <scope>NUCLEOTIDE SEQUENCE</scope>
    <source>
        <strain evidence="2">AC3</strain>
    </source>
</reference>
<dbReference type="Proteomes" id="UP000830552">
    <property type="component" value="Chromosome"/>
</dbReference>
<sequence length="96" mass="11101">MKDYYKKEYSEYISTWLKVVHPDKFVRTKKGTVKKNGTISMQKWKFNCSEKIMALVSYAEYLDGNLIKSGEGLENNTDVVPESIGESLLNYLCSKF</sequence>
<dbReference type="RefSeq" id="WP_248392158.1">
    <property type="nucleotide sequence ID" value="NZ_CP096203.1"/>
</dbReference>
<organism evidence="2 3">
    <name type="scientific">Chryseobacterium nepalense</name>
    <dbReference type="NCBI Taxonomy" id="1854498"/>
    <lineage>
        <taxon>Bacteria</taxon>
        <taxon>Pseudomonadati</taxon>
        <taxon>Bacteroidota</taxon>
        <taxon>Flavobacteriia</taxon>
        <taxon>Flavobacteriales</taxon>
        <taxon>Weeksellaceae</taxon>
        <taxon>Chryseobacterium group</taxon>
        <taxon>Chryseobacterium</taxon>
    </lineage>
</organism>
<dbReference type="EMBL" id="CP096203">
    <property type="protein sequence ID" value="UPQ75839.1"/>
    <property type="molecule type" value="Genomic_DNA"/>
</dbReference>
<accession>A0ABY4K5L2</accession>
<evidence type="ECO:0000313" key="2">
    <source>
        <dbReference type="EMBL" id="UPQ75839.1"/>
    </source>
</evidence>
<dbReference type="InterPro" id="IPR031939">
    <property type="entry name" value="Adhesin_E-like"/>
</dbReference>
<protein>
    <recommendedName>
        <fullName evidence="1">Surface-adhesin protein E-like domain-containing protein</fullName>
    </recommendedName>
</protein>
<dbReference type="Pfam" id="PF16747">
    <property type="entry name" value="Adhesin_E"/>
    <property type="match status" value="1"/>
</dbReference>
<evidence type="ECO:0000313" key="3">
    <source>
        <dbReference type="Proteomes" id="UP000830552"/>
    </source>
</evidence>
<proteinExistence type="predicted"/>
<name>A0ABY4K5L2_9FLAO</name>
<feature type="domain" description="Surface-adhesin protein E-like" evidence="1">
    <location>
        <begin position="37"/>
        <end position="94"/>
    </location>
</feature>
<evidence type="ECO:0000259" key="1">
    <source>
        <dbReference type="Pfam" id="PF16747"/>
    </source>
</evidence>
<gene>
    <name evidence="2" type="ORF">M0D58_17565</name>
</gene>
<keyword evidence="3" id="KW-1185">Reference proteome</keyword>